<dbReference type="NCBIfam" id="NF045524">
    <property type="entry name" value="MXAN_6640_HExxH"/>
    <property type="match status" value="1"/>
</dbReference>
<sequence length="551" mass="60634">MRLRRSALSFLLLTGLSLGALSPALAAEDPTPADSSAVADPTADGASAATDQLSVPATPEDAQASLAEVKDLFGPMTRSESRSMITSGEGKDATLALRDLSLRLGSLSSTQRNSAYAEFQRPAWADDATVSNRYCPPTGNICLHWIKTTASASRGTDDLWAINTVYPTLMHVSQTYVSAGYRKPRGDGSIGGSAQTDIYLDDVGSEGKYGYCTVDVDDTGHYVFHPSNSRASDLPAFCVLDNDFKHSQFPTDRTAKEDLEVTAAHEYFHATQFAYDYLEDRWFMEATATWAEDQLYDSINDNVQYLQRSQLRYPGLSLDTFNGAGGFLHYGDWLYFEYLTERAPARKGALPALMLRMWQYADSVSGPDYYSIQAVAHALRERHLDFNKTFAQYAAANRHPATAYSEGRANHYPTTRPKRTVFLKPSHRSASAAYKVDHLASATTRFVPTRLKSKRTKLTLSVDMANKKLGSVAAAIVYFKNGRITTKLVRLGRNGNGAVRVPFSSRTVGHVELVLVNANHSYRNCWSDTPYSCSGVPAHNKVNEKVSARVS</sequence>
<evidence type="ECO:0000313" key="4">
    <source>
        <dbReference type="Proteomes" id="UP001500571"/>
    </source>
</evidence>
<evidence type="ECO:0000313" key="3">
    <source>
        <dbReference type="EMBL" id="GAA1958310.1"/>
    </source>
</evidence>
<feature type="chain" id="PRO_5046609592" evidence="2">
    <location>
        <begin position="27"/>
        <end position="551"/>
    </location>
</feature>
<name>A0ABN2QUJ8_9ACTN</name>
<proteinExistence type="predicted"/>
<dbReference type="Proteomes" id="UP001500571">
    <property type="component" value="Unassembled WGS sequence"/>
</dbReference>
<feature type="signal peptide" evidence="2">
    <location>
        <begin position="1"/>
        <end position="26"/>
    </location>
</feature>
<reference evidence="3 4" key="1">
    <citation type="journal article" date="2019" name="Int. J. Syst. Evol. Microbiol.">
        <title>The Global Catalogue of Microorganisms (GCM) 10K type strain sequencing project: providing services to taxonomists for standard genome sequencing and annotation.</title>
        <authorList>
            <consortium name="The Broad Institute Genomics Platform"/>
            <consortium name="The Broad Institute Genome Sequencing Center for Infectious Disease"/>
            <person name="Wu L."/>
            <person name="Ma J."/>
        </authorList>
    </citation>
    <scope>NUCLEOTIDE SEQUENCE [LARGE SCALE GENOMIC DNA]</scope>
    <source>
        <strain evidence="3 4">JCM 15309</strain>
    </source>
</reference>
<feature type="region of interest" description="Disordered" evidence="1">
    <location>
        <begin position="27"/>
        <end position="56"/>
    </location>
</feature>
<dbReference type="RefSeq" id="WP_344044364.1">
    <property type="nucleotide sequence ID" value="NZ_BAAAPB010000001.1"/>
</dbReference>
<evidence type="ECO:0000256" key="1">
    <source>
        <dbReference type="SAM" id="MobiDB-lite"/>
    </source>
</evidence>
<protein>
    <submittedName>
        <fullName evidence="3">Uncharacterized protein</fullName>
    </submittedName>
</protein>
<evidence type="ECO:0000256" key="2">
    <source>
        <dbReference type="SAM" id="SignalP"/>
    </source>
</evidence>
<accession>A0ABN2QUJ8</accession>
<keyword evidence="4" id="KW-1185">Reference proteome</keyword>
<keyword evidence="2" id="KW-0732">Signal</keyword>
<organism evidence="3 4">
    <name type="scientific">Nocardioides panacihumi</name>
    <dbReference type="NCBI Taxonomy" id="400774"/>
    <lineage>
        <taxon>Bacteria</taxon>
        <taxon>Bacillati</taxon>
        <taxon>Actinomycetota</taxon>
        <taxon>Actinomycetes</taxon>
        <taxon>Propionibacteriales</taxon>
        <taxon>Nocardioidaceae</taxon>
        <taxon>Nocardioides</taxon>
    </lineage>
</organism>
<gene>
    <name evidence="3" type="ORF">GCM10009798_17380</name>
</gene>
<comment type="caution">
    <text evidence="3">The sequence shown here is derived from an EMBL/GenBank/DDBJ whole genome shotgun (WGS) entry which is preliminary data.</text>
</comment>
<dbReference type="EMBL" id="BAAAPB010000001">
    <property type="protein sequence ID" value="GAA1958310.1"/>
    <property type="molecule type" value="Genomic_DNA"/>
</dbReference>